<evidence type="ECO:0000256" key="5">
    <source>
        <dbReference type="ARBA" id="ARBA00023237"/>
    </source>
</evidence>
<keyword evidence="5" id="KW-0998">Cell outer membrane</keyword>
<evidence type="ECO:0000256" key="7">
    <source>
        <dbReference type="ARBA" id="ARBA00044505"/>
    </source>
</evidence>
<evidence type="ECO:0000313" key="9">
    <source>
        <dbReference type="EMBL" id="OXT00696.1"/>
    </source>
</evidence>
<gene>
    <name evidence="9" type="ORF">B7H23_11445</name>
</gene>
<sequence>MHYRAFTLLLAAAAIAGCTTGPGSSDRASLKPSSRVAGQWMATDGVAMSSFSNSGRFSTTLRATGETVTEGTYVESGDRVALDFYSVRQQRQSKATCNFAGRGQLNCVSDTGAQFTLVRNAVG</sequence>
<proteinExistence type="inferred from homology"/>
<dbReference type="InterPro" id="IPR049857">
    <property type="entry name" value="Omp10-like"/>
</dbReference>
<keyword evidence="2 8" id="KW-0732">Signal</keyword>
<dbReference type="EMBL" id="NBYO01000002">
    <property type="protein sequence ID" value="OXT00696.1"/>
    <property type="molecule type" value="Genomic_DNA"/>
</dbReference>
<evidence type="ECO:0000256" key="3">
    <source>
        <dbReference type="ARBA" id="ARBA00023136"/>
    </source>
</evidence>
<evidence type="ECO:0000256" key="4">
    <source>
        <dbReference type="ARBA" id="ARBA00023139"/>
    </source>
</evidence>
<protein>
    <recommendedName>
        <fullName evidence="11">Outer membrane lipoprotein</fullName>
    </recommendedName>
</protein>
<comment type="subcellular location">
    <subcellularLocation>
        <location evidence="1">Cell outer membrane</location>
        <topology evidence="1">Lipid-anchor</topology>
    </subcellularLocation>
</comment>
<accession>A0A231UZD7</accession>
<dbReference type="Pfam" id="PF26368">
    <property type="entry name" value="OMP10"/>
    <property type="match status" value="1"/>
</dbReference>
<feature type="chain" id="PRO_5012827802" description="Outer membrane lipoprotein" evidence="8">
    <location>
        <begin position="17"/>
        <end position="123"/>
    </location>
</feature>
<evidence type="ECO:0000256" key="8">
    <source>
        <dbReference type="SAM" id="SignalP"/>
    </source>
</evidence>
<organism evidence="9 10">
    <name type="scientific">Notoacmeibacter marinus</name>
    <dbReference type="NCBI Taxonomy" id="1876515"/>
    <lineage>
        <taxon>Bacteria</taxon>
        <taxon>Pseudomonadati</taxon>
        <taxon>Pseudomonadota</taxon>
        <taxon>Alphaproteobacteria</taxon>
        <taxon>Hyphomicrobiales</taxon>
        <taxon>Notoacmeibacteraceae</taxon>
        <taxon>Notoacmeibacter</taxon>
    </lineage>
</organism>
<keyword evidence="10" id="KW-1185">Reference proteome</keyword>
<dbReference type="Proteomes" id="UP000215405">
    <property type="component" value="Unassembled WGS sequence"/>
</dbReference>
<feature type="signal peptide" evidence="8">
    <location>
        <begin position="1"/>
        <end position="16"/>
    </location>
</feature>
<evidence type="ECO:0000256" key="6">
    <source>
        <dbReference type="ARBA" id="ARBA00023288"/>
    </source>
</evidence>
<evidence type="ECO:0008006" key="11">
    <source>
        <dbReference type="Google" id="ProtNLM"/>
    </source>
</evidence>
<reference evidence="10" key="1">
    <citation type="journal article" date="2017" name="Int. J. Syst. Evol. Microbiol.">
        <title>Notoacmeibacter marinus gen. nov., sp. nov., isolated from the gut of a limpet and proposal of Notoacmeibacteraceae fam. nov. in the order Rhizobiales of the class Alphaproteobacteria.</title>
        <authorList>
            <person name="Huang Z."/>
            <person name="Guo F."/>
            <person name="Lai Q."/>
        </authorList>
    </citation>
    <scope>NUCLEOTIDE SEQUENCE [LARGE SCALE GENOMIC DNA]</scope>
    <source>
        <strain evidence="10">XMTR2A4</strain>
    </source>
</reference>
<dbReference type="OrthoDB" id="7889062at2"/>
<evidence type="ECO:0000313" key="10">
    <source>
        <dbReference type="Proteomes" id="UP000215405"/>
    </source>
</evidence>
<evidence type="ECO:0000256" key="1">
    <source>
        <dbReference type="ARBA" id="ARBA00004459"/>
    </source>
</evidence>
<dbReference type="AlphaFoldDB" id="A0A231UZD7"/>
<keyword evidence="3" id="KW-0472">Membrane</keyword>
<comment type="similarity">
    <text evidence="7">Belongs to the rhizobiaceae omp10 lipoprotein family.</text>
</comment>
<dbReference type="PROSITE" id="PS51257">
    <property type="entry name" value="PROKAR_LIPOPROTEIN"/>
    <property type="match status" value="1"/>
</dbReference>
<keyword evidence="6" id="KW-0449">Lipoprotein</keyword>
<keyword evidence="4" id="KW-0564">Palmitate</keyword>
<comment type="caution">
    <text evidence="9">The sequence shown here is derived from an EMBL/GenBank/DDBJ whole genome shotgun (WGS) entry which is preliminary data.</text>
</comment>
<evidence type="ECO:0000256" key="2">
    <source>
        <dbReference type="ARBA" id="ARBA00022729"/>
    </source>
</evidence>
<dbReference type="RefSeq" id="WP_094077519.1">
    <property type="nucleotide sequence ID" value="NZ_KZ851843.1"/>
</dbReference>
<name>A0A231UZD7_9HYPH</name>